<dbReference type="PANTHER" id="PTHR43537">
    <property type="entry name" value="TRANSCRIPTIONAL REGULATOR, GNTR FAMILY"/>
    <property type="match status" value="1"/>
</dbReference>
<dbReference type="SMART" id="SM00345">
    <property type="entry name" value="HTH_GNTR"/>
    <property type="match status" value="1"/>
</dbReference>
<reference evidence="5" key="1">
    <citation type="submission" date="2022-12" db="EMBL/GenBank/DDBJ databases">
        <title>Reference genome sequencing for broad-spectrum identification of bacterial and archaeal isolates by mass spectrometry.</title>
        <authorList>
            <person name="Sekiguchi Y."/>
            <person name="Tourlousse D.M."/>
        </authorList>
    </citation>
    <scope>NUCLEOTIDE SEQUENCE</scope>
    <source>
        <strain evidence="5">301</strain>
    </source>
</reference>
<dbReference type="Pfam" id="PF07729">
    <property type="entry name" value="FCD"/>
    <property type="match status" value="1"/>
</dbReference>
<dbReference type="PANTHER" id="PTHR43537:SF24">
    <property type="entry name" value="GLUCONATE OPERON TRANSCRIPTIONAL REPRESSOR"/>
    <property type="match status" value="1"/>
</dbReference>
<gene>
    <name evidence="6" type="ORF">GGQ86_001604</name>
    <name evidence="5" type="ORF">XFLAVUS301_10900</name>
</gene>
<dbReference type="Proteomes" id="UP001245370">
    <property type="component" value="Unassembled WGS sequence"/>
</dbReference>
<keyword evidence="1" id="KW-0805">Transcription regulation</keyword>
<dbReference type="AlphaFoldDB" id="A0A9W6CG15"/>
<feature type="domain" description="HTH gntR-type" evidence="4">
    <location>
        <begin position="12"/>
        <end position="79"/>
    </location>
</feature>
<dbReference type="EMBL" id="BSDO01000001">
    <property type="protein sequence ID" value="GLI21416.1"/>
    <property type="molecule type" value="Genomic_DNA"/>
</dbReference>
<dbReference type="GO" id="GO:0003677">
    <property type="term" value="F:DNA binding"/>
    <property type="evidence" value="ECO:0007669"/>
    <property type="project" value="UniProtKB-KW"/>
</dbReference>
<dbReference type="InterPro" id="IPR036390">
    <property type="entry name" value="WH_DNA-bd_sf"/>
</dbReference>
<evidence type="ECO:0000256" key="2">
    <source>
        <dbReference type="ARBA" id="ARBA00023125"/>
    </source>
</evidence>
<protein>
    <submittedName>
        <fullName evidence="5 6">GntR family transcriptional regulator</fullName>
    </submittedName>
</protein>
<keyword evidence="2 6" id="KW-0238">DNA-binding</keyword>
<keyword evidence="8" id="KW-1185">Reference proteome</keyword>
<evidence type="ECO:0000313" key="8">
    <source>
        <dbReference type="Proteomes" id="UP001245370"/>
    </source>
</evidence>
<dbReference type="Pfam" id="PF00392">
    <property type="entry name" value="GntR"/>
    <property type="match status" value="1"/>
</dbReference>
<dbReference type="Gene3D" id="1.10.10.10">
    <property type="entry name" value="Winged helix-like DNA-binding domain superfamily/Winged helix DNA-binding domain"/>
    <property type="match status" value="1"/>
</dbReference>
<proteinExistence type="predicted"/>
<dbReference type="SUPFAM" id="SSF48008">
    <property type="entry name" value="GntR ligand-binding domain-like"/>
    <property type="match status" value="1"/>
</dbReference>
<reference evidence="6 8" key="2">
    <citation type="submission" date="2023-07" db="EMBL/GenBank/DDBJ databases">
        <title>Genomic Encyclopedia of Type Strains, Phase IV (KMG-IV): sequencing the most valuable type-strain genomes for metagenomic binning, comparative biology and taxonomic classification.</title>
        <authorList>
            <person name="Goeker M."/>
        </authorList>
    </citation>
    <scope>NUCLEOTIDE SEQUENCE [LARGE SCALE GENOMIC DNA]</scope>
    <source>
        <strain evidence="6 8">DSM 338</strain>
    </source>
</reference>
<comment type="caution">
    <text evidence="5">The sequence shown here is derived from an EMBL/GenBank/DDBJ whole genome shotgun (WGS) entry which is preliminary data.</text>
</comment>
<dbReference type="InterPro" id="IPR011711">
    <property type="entry name" value="GntR_C"/>
</dbReference>
<evidence type="ECO:0000313" key="6">
    <source>
        <dbReference type="EMBL" id="MDR6333140.1"/>
    </source>
</evidence>
<keyword evidence="3" id="KW-0804">Transcription</keyword>
<dbReference type="RefSeq" id="WP_281805972.1">
    <property type="nucleotide sequence ID" value="NZ_BSDO01000001.1"/>
</dbReference>
<evidence type="ECO:0000259" key="4">
    <source>
        <dbReference type="PROSITE" id="PS50949"/>
    </source>
</evidence>
<accession>A0A9W6CG15</accession>
<sequence>MKRGPSEFVVPKMIGAEVARAFAEHIVYLRWPPGMRLIEEDLCAHFNVSRSPVRDAFQILDGEGLITRAAWRGVRVAPMSVADLDEIYKCRVALEGLVAAEAARNAGEADLALLSTLLTEMDAARADQDVEVFFDRNVAFTRTLHKASGNGTLSRVVSGIEKQALRYRYLAHQNTYEIMDVVCAGDRKVFEAIAARKPELSRRAAVKLIRHAHQVIARVVAEFEEAEQAAAPRSRAASPV</sequence>
<dbReference type="Proteomes" id="UP001144397">
    <property type="component" value="Unassembled WGS sequence"/>
</dbReference>
<dbReference type="EMBL" id="JAVDPY010000002">
    <property type="protein sequence ID" value="MDR6333140.1"/>
    <property type="molecule type" value="Genomic_DNA"/>
</dbReference>
<dbReference type="InterPro" id="IPR000524">
    <property type="entry name" value="Tscrpt_reg_HTH_GntR"/>
</dbReference>
<organism evidence="5 7">
    <name type="scientific">Xanthobacter flavus</name>
    <dbReference type="NCBI Taxonomy" id="281"/>
    <lineage>
        <taxon>Bacteria</taxon>
        <taxon>Pseudomonadati</taxon>
        <taxon>Pseudomonadota</taxon>
        <taxon>Alphaproteobacteria</taxon>
        <taxon>Hyphomicrobiales</taxon>
        <taxon>Xanthobacteraceae</taxon>
        <taxon>Xanthobacter</taxon>
    </lineage>
</organism>
<dbReference type="GO" id="GO:0003700">
    <property type="term" value="F:DNA-binding transcription factor activity"/>
    <property type="evidence" value="ECO:0007669"/>
    <property type="project" value="InterPro"/>
</dbReference>
<dbReference type="InterPro" id="IPR036388">
    <property type="entry name" value="WH-like_DNA-bd_sf"/>
</dbReference>
<evidence type="ECO:0000256" key="1">
    <source>
        <dbReference type="ARBA" id="ARBA00023015"/>
    </source>
</evidence>
<evidence type="ECO:0000313" key="7">
    <source>
        <dbReference type="Proteomes" id="UP001144397"/>
    </source>
</evidence>
<dbReference type="GeneID" id="95761883"/>
<name>A0A9W6CG15_XANFL</name>
<dbReference type="InterPro" id="IPR008920">
    <property type="entry name" value="TF_FadR/GntR_C"/>
</dbReference>
<dbReference type="SMART" id="SM00895">
    <property type="entry name" value="FCD"/>
    <property type="match status" value="1"/>
</dbReference>
<dbReference type="SUPFAM" id="SSF46785">
    <property type="entry name" value="Winged helix' DNA-binding domain"/>
    <property type="match status" value="1"/>
</dbReference>
<evidence type="ECO:0000256" key="3">
    <source>
        <dbReference type="ARBA" id="ARBA00023163"/>
    </source>
</evidence>
<evidence type="ECO:0000313" key="5">
    <source>
        <dbReference type="EMBL" id="GLI21416.1"/>
    </source>
</evidence>
<dbReference type="PROSITE" id="PS50949">
    <property type="entry name" value="HTH_GNTR"/>
    <property type="match status" value="1"/>
</dbReference>
<dbReference type="Gene3D" id="1.20.120.530">
    <property type="entry name" value="GntR ligand-binding domain-like"/>
    <property type="match status" value="1"/>
</dbReference>